<dbReference type="Gene3D" id="2.60.410.10">
    <property type="entry name" value="D-Ala-D-Ala carboxypeptidase, C-terminal domain"/>
    <property type="match status" value="1"/>
</dbReference>
<dbReference type="InterPro" id="IPR012907">
    <property type="entry name" value="Peptidase_S11_C"/>
</dbReference>
<comment type="catalytic activity">
    <reaction evidence="12">
        <text>Preferential cleavage: (Ac)2-L-Lys-D-Ala-|-D-Ala. Also transpeptidation of peptidyl-alanyl moieties that are N-acyl substituents of D-alanine.</text>
        <dbReference type="EC" id="3.4.16.4"/>
    </reaction>
</comment>
<evidence type="ECO:0000313" key="16">
    <source>
        <dbReference type="Proteomes" id="UP001579974"/>
    </source>
</evidence>
<dbReference type="Proteomes" id="UP001579974">
    <property type="component" value="Unassembled WGS sequence"/>
</dbReference>
<keyword evidence="11" id="KW-0961">Cell wall biogenesis/degradation</keyword>
<keyword evidence="10" id="KW-0573">Peptidoglycan synthesis</keyword>
<keyword evidence="16" id="KW-1185">Reference proteome</keyword>
<dbReference type="InterPro" id="IPR012338">
    <property type="entry name" value="Beta-lactam/transpept-like"/>
</dbReference>
<dbReference type="InterPro" id="IPR037167">
    <property type="entry name" value="Peptidase_S11_C_sf"/>
</dbReference>
<evidence type="ECO:0000256" key="10">
    <source>
        <dbReference type="ARBA" id="ARBA00022984"/>
    </source>
</evidence>
<comment type="similarity">
    <text evidence="3 13">Belongs to the peptidase S11 family.</text>
</comment>
<keyword evidence="9" id="KW-0133">Cell shape</keyword>
<name>A0ABV5AG16_9BACL</name>
<evidence type="ECO:0000256" key="12">
    <source>
        <dbReference type="ARBA" id="ARBA00034000"/>
    </source>
</evidence>
<comment type="caution">
    <text evidence="15">The sequence shown here is derived from an EMBL/GenBank/DDBJ whole genome shotgun (WGS) entry which is preliminary data.</text>
</comment>
<accession>A0ABV5AG16</accession>
<evidence type="ECO:0000256" key="6">
    <source>
        <dbReference type="ARBA" id="ARBA00022670"/>
    </source>
</evidence>
<dbReference type="GO" id="GO:0004180">
    <property type="term" value="F:carboxypeptidase activity"/>
    <property type="evidence" value="ECO:0007669"/>
    <property type="project" value="UniProtKB-KW"/>
</dbReference>
<comment type="pathway">
    <text evidence="2">Cell wall biogenesis; peptidoglycan biosynthesis.</text>
</comment>
<reference evidence="15 16" key="1">
    <citation type="journal article" date="2024" name="Int. J. Mol. Sci.">
        <title>Exploration of Alicyclobacillus spp. Genome in Search of Antibiotic Resistance.</title>
        <authorList>
            <person name="Bucka-Kolendo J."/>
            <person name="Kiousi D.E."/>
            <person name="Dekowska A."/>
            <person name="Mikolajczuk-Szczyrba A."/>
            <person name="Karadedos D.M."/>
            <person name="Michael P."/>
            <person name="Galanis A."/>
            <person name="Sokolowska B."/>
        </authorList>
    </citation>
    <scope>NUCLEOTIDE SEQUENCE [LARGE SCALE GENOMIC DNA]</scope>
    <source>
        <strain evidence="15 16">KKP 3000</strain>
    </source>
</reference>
<evidence type="ECO:0000256" key="1">
    <source>
        <dbReference type="ARBA" id="ARBA00003217"/>
    </source>
</evidence>
<organism evidence="15 16">
    <name type="scientific">Alicyclobacillus fastidiosus</name>
    <dbReference type="NCBI Taxonomy" id="392011"/>
    <lineage>
        <taxon>Bacteria</taxon>
        <taxon>Bacillati</taxon>
        <taxon>Bacillota</taxon>
        <taxon>Bacilli</taxon>
        <taxon>Bacillales</taxon>
        <taxon>Alicyclobacillaceae</taxon>
        <taxon>Alicyclobacillus</taxon>
    </lineage>
</organism>
<dbReference type="SMART" id="SM00936">
    <property type="entry name" value="PBP5_C"/>
    <property type="match status" value="1"/>
</dbReference>
<evidence type="ECO:0000256" key="2">
    <source>
        <dbReference type="ARBA" id="ARBA00004752"/>
    </source>
</evidence>
<keyword evidence="7" id="KW-0732">Signal</keyword>
<dbReference type="PRINTS" id="PR00725">
    <property type="entry name" value="DADACBPTASE1"/>
</dbReference>
<evidence type="ECO:0000256" key="13">
    <source>
        <dbReference type="RuleBase" id="RU004016"/>
    </source>
</evidence>
<dbReference type="SUPFAM" id="SSF69189">
    <property type="entry name" value="Penicillin-binding protein associated domain"/>
    <property type="match status" value="1"/>
</dbReference>
<proteinExistence type="inferred from homology"/>
<dbReference type="PANTHER" id="PTHR21581:SF6">
    <property type="entry name" value="TRAFFICKING PROTEIN PARTICLE COMPLEX SUBUNIT 12"/>
    <property type="match status" value="1"/>
</dbReference>
<evidence type="ECO:0000256" key="4">
    <source>
        <dbReference type="ARBA" id="ARBA00012448"/>
    </source>
</evidence>
<evidence type="ECO:0000256" key="5">
    <source>
        <dbReference type="ARBA" id="ARBA00022645"/>
    </source>
</evidence>
<keyword evidence="5 15" id="KW-0121">Carboxypeptidase</keyword>
<evidence type="ECO:0000313" key="15">
    <source>
        <dbReference type="EMBL" id="MFB5191195.1"/>
    </source>
</evidence>
<dbReference type="Gene3D" id="3.40.710.10">
    <property type="entry name" value="DD-peptidase/beta-lactamase superfamily"/>
    <property type="match status" value="1"/>
</dbReference>
<dbReference type="PANTHER" id="PTHR21581">
    <property type="entry name" value="D-ALANYL-D-ALANINE CARBOXYPEPTIDASE"/>
    <property type="match status" value="1"/>
</dbReference>
<dbReference type="SUPFAM" id="SSF56601">
    <property type="entry name" value="beta-lactamase/transpeptidase-like"/>
    <property type="match status" value="1"/>
</dbReference>
<keyword evidence="8 15" id="KW-0378">Hydrolase</keyword>
<feature type="domain" description="Peptidase S11 D-Ala-D-Ala carboxypeptidase A C-terminal" evidence="14">
    <location>
        <begin position="264"/>
        <end position="353"/>
    </location>
</feature>
<protein>
    <recommendedName>
        <fullName evidence="4">serine-type D-Ala-D-Ala carboxypeptidase</fullName>
        <ecNumber evidence="4">3.4.16.4</ecNumber>
    </recommendedName>
</protein>
<dbReference type="Pfam" id="PF00768">
    <property type="entry name" value="Peptidase_S11"/>
    <property type="match status" value="1"/>
</dbReference>
<comment type="function">
    <text evidence="1">Removes C-terminal D-alanyl residues from sugar-peptide cell wall precursors.</text>
</comment>
<dbReference type="InterPro" id="IPR015956">
    <property type="entry name" value="Peniciliin-bd_prot_C_sf"/>
</dbReference>
<sequence length="374" mass="40180">MNSTAKSAPAPASVPDIAKEARSAVLMDAATGKVLYEKGAHKELPMASITKIMTMLLTVEAIDSGRLKWTDQVKTSEYAASMGGSQIFLEPGESMSVHDMLKGIAVASANDACVAIAEHLDGSEEAFVARMNQRAKQLGMDDTHFSNCNGLPAPNHYSSAHDIATMSRALLQHPEITKFTSIYSDYLRKGSARPLWLVNTNKLVRFYDGVDGLKTGFTQEAKYCLSATAQKSGFRVIAVVMGEPKPKVRNAEVTGMLNWAFANYTSKVLYPAGHVMGQAKVVKGVKDKVDVVTAAPVGLLTKRGEDGAYRSEVVLAKVKAPIVQGQKVGELKVVRQGRVVSTVPLVAKVSVKRANFVQGFGKTMKKVITFGAAD</sequence>
<dbReference type="EMBL" id="JBDXSU010000009">
    <property type="protein sequence ID" value="MFB5191195.1"/>
    <property type="molecule type" value="Genomic_DNA"/>
</dbReference>
<evidence type="ECO:0000256" key="7">
    <source>
        <dbReference type="ARBA" id="ARBA00022729"/>
    </source>
</evidence>
<evidence type="ECO:0000256" key="11">
    <source>
        <dbReference type="ARBA" id="ARBA00023316"/>
    </source>
</evidence>
<evidence type="ECO:0000256" key="3">
    <source>
        <dbReference type="ARBA" id="ARBA00007164"/>
    </source>
</evidence>
<dbReference type="Pfam" id="PF07943">
    <property type="entry name" value="PBP5_C"/>
    <property type="match status" value="1"/>
</dbReference>
<dbReference type="EC" id="3.4.16.4" evidence="4"/>
<dbReference type="InterPro" id="IPR018044">
    <property type="entry name" value="Peptidase_S11"/>
</dbReference>
<evidence type="ECO:0000259" key="14">
    <source>
        <dbReference type="SMART" id="SM00936"/>
    </source>
</evidence>
<evidence type="ECO:0000256" key="8">
    <source>
        <dbReference type="ARBA" id="ARBA00022801"/>
    </source>
</evidence>
<evidence type="ECO:0000256" key="9">
    <source>
        <dbReference type="ARBA" id="ARBA00022960"/>
    </source>
</evidence>
<dbReference type="InterPro" id="IPR001967">
    <property type="entry name" value="Peptidase_S11_N"/>
</dbReference>
<keyword evidence="6" id="KW-0645">Protease</keyword>
<gene>
    <name evidence="15" type="ORF">KKP3000_004699</name>
</gene>